<comment type="caution">
    <text evidence="9">The sequence shown here is derived from an EMBL/GenBank/DDBJ whole genome shotgun (WGS) entry which is preliminary data.</text>
</comment>
<evidence type="ECO:0000256" key="6">
    <source>
        <dbReference type="ARBA" id="ARBA00022989"/>
    </source>
</evidence>
<comment type="subcellular location">
    <subcellularLocation>
        <location evidence="1">Cell membrane</location>
        <topology evidence="1">Multi-pass membrane protein</topology>
    </subcellularLocation>
</comment>
<feature type="transmembrane region" description="Helical" evidence="8">
    <location>
        <begin position="234"/>
        <end position="255"/>
    </location>
</feature>
<evidence type="ECO:0000313" key="9">
    <source>
        <dbReference type="EMBL" id="CCE56009.1"/>
    </source>
</evidence>
<evidence type="ECO:0000256" key="7">
    <source>
        <dbReference type="ARBA" id="ARBA00023136"/>
    </source>
</evidence>
<feature type="transmembrane region" description="Helical" evidence="8">
    <location>
        <begin position="30"/>
        <end position="52"/>
    </location>
</feature>
<reference evidence="9 10" key="1">
    <citation type="journal article" date="2012" name="J. Bacteriol.">
        <title>Genome Sequence of Corynebacterium casei UCMA 3821, Isolated from a Smear-Ripened Cheese.</title>
        <authorList>
            <person name="Monnet C."/>
            <person name="Loux V."/>
            <person name="Bento P."/>
            <person name="Gibrat J.F."/>
            <person name="Straub C."/>
            <person name="Bonnarme P."/>
            <person name="Landaud S."/>
            <person name="Irlinger F."/>
        </authorList>
    </citation>
    <scope>NUCLEOTIDE SEQUENCE [LARGE SCALE GENOMIC DNA]</scope>
    <source>
        <strain evidence="9 10">UCMA 3821</strain>
    </source>
</reference>
<dbReference type="EMBL" id="CAFW01000094">
    <property type="protein sequence ID" value="CCE56009.1"/>
    <property type="molecule type" value="Genomic_DNA"/>
</dbReference>
<dbReference type="GO" id="GO:0022857">
    <property type="term" value="F:transmembrane transporter activity"/>
    <property type="evidence" value="ECO:0007669"/>
    <property type="project" value="InterPro"/>
</dbReference>
<evidence type="ECO:0000256" key="1">
    <source>
        <dbReference type="ARBA" id="ARBA00004651"/>
    </source>
</evidence>
<accession>G7I0P4</accession>
<dbReference type="Gene3D" id="1.10.3470.10">
    <property type="entry name" value="ABC transporter involved in vitamin B12 uptake, BtuC"/>
    <property type="match status" value="1"/>
</dbReference>
<protein>
    <submittedName>
        <fullName evidence="9">Iron-siderophore ABC transporter, inner membrane subunit</fullName>
    </submittedName>
</protein>
<sequence>MMSPASKQLPWKGPRVLRLGSLSFRINLRMLLLGAIAIVGSTVVTLLAVMYGDIYMSPAAIREALAGEGTPIERRIVIDLRLGRAIVALLVGACLSMAGALTQSVARNPLASPDIIGITSGAALAAALAIVLSGDVSKTNIGGKADSLLKVFGLPGVALLGASLAALTVVVLTLWRRGTMIQFILIGVGVSIFLSSVTTWLLAWADLETARQAKIWLTGSLNGRDFHETWAPSAVLLLSVMLAGWLAFKLSALALGETVAYVLGHSVRLAQGTQILVAIVLTAVAVSVAGPIGFVAFVVPHLARIASRTSTPPLMLSVLFGAFLLGAADFIARAVIPWEIPVGIITSLVGAPILLYMTIRMVRRVTIV</sequence>
<organism evidence="9 10">
    <name type="scientific">Corynebacterium casei UCMA 3821</name>
    <dbReference type="NCBI Taxonomy" id="1110505"/>
    <lineage>
        <taxon>Bacteria</taxon>
        <taxon>Bacillati</taxon>
        <taxon>Actinomycetota</taxon>
        <taxon>Actinomycetes</taxon>
        <taxon>Mycobacteriales</taxon>
        <taxon>Corynebacteriaceae</taxon>
        <taxon>Corynebacterium</taxon>
    </lineage>
</organism>
<feature type="transmembrane region" description="Helical" evidence="8">
    <location>
        <begin position="342"/>
        <end position="359"/>
    </location>
</feature>
<feature type="transmembrane region" description="Helical" evidence="8">
    <location>
        <begin position="181"/>
        <end position="205"/>
    </location>
</feature>
<dbReference type="InterPro" id="IPR037294">
    <property type="entry name" value="ABC_BtuC-like"/>
</dbReference>
<proteinExistence type="inferred from homology"/>
<keyword evidence="5 8" id="KW-0812">Transmembrane</keyword>
<dbReference type="CDD" id="cd06550">
    <property type="entry name" value="TM_ABC_iron-siderophores_like"/>
    <property type="match status" value="1"/>
</dbReference>
<dbReference type="PANTHER" id="PTHR30472">
    <property type="entry name" value="FERRIC ENTEROBACTIN TRANSPORT SYSTEM PERMEASE PROTEIN"/>
    <property type="match status" value="1"/>
</dbReference>
<feature type="transmembrane region" description="Helical" evidence="8">
    <location>
        <begin position="314"/>
        <end position="336"/>
    </location>
</feature>
<keyword evidence="4" id="KW-1003">Cell membrane</keyword>
<keyword evidence="3" id="KW-0813">Transport</keyword>
<feature type="transmembrane region" description="Helical" evidence="8">
    <location>
        <begin position="275"/>
        <end position="302"/>
    </location>
</feature>
<evidence type="ECO:0000256" key="3">
    <source>
        <dbReference type="ARBA" id="ARBA00022448"/>
    </source>
</evidence>
<name>G7I0P4_9CORY</name>
<feature type="transmembrane region" description="Helical" evidence="8">
    <location>
        <begin position="115"/>
        <end position="136"/>
    </location>
</feature>
<dbReference type="InterPro" id="IPR000522">
    <property type="entry name" value="ABC_transptr_permease_BtuC"/>
</dbReference>
<dbReference type="RefSeq" id="WP_006823447.1">
    <property type="nucleotide sequence ID" value="NZ_CAFW01000094.1"/>
</dbReference>
<evidence type="ECO:0000256" key="4">
    <source>
        <dbReference type="ARBA" id="ARBA00022475"/>
    </source>
</evidence>
<evidence type="ECO:0000313" key="10">
    <source>
        <dbReference type="Proteomes" id="UP000004840"/>
    </source>
</evidence>
<comment type="similarity">
    <text evidence="2">Belongs to the binding-protein-dependent transport system permease family. FecCD subfamily.</text>
</comment>
<gene>
    <name evidence="9" type="ORF">CCAS_12715</name>
</gene>
<dbReference type="GO" id="GO:0005886">
    <property type="term" value="C:plasma membrane"/>
    <property type="evidence" value="ECO:0007669"/>
    <property type="project" value="UniProtKB-SubCell"/>
</dbReference>
<evidence type="ECO:0000256" key="2">
    <source>
        <dbReference type="ARBA" id="ARBA00007935"/>
    </source>
</evidence>
<dbReference type="Proteomes" id="UP000004840">
    <property type="component" value="Unassembled WGS sequence"/>
</dbReference>
<evidence type="ECO:0000256" key="5">
    <source>
        <dbReference type="ARBA" id="ARBA00022692"/>
    </source>
</evidence>
<dbReference type="GO" id="GO:0033214">
    <property type="term" value="P:siderophore-iron import into cell"/>
    <property type="evidence" value="ECO:0007669"/>
    <property type="project" value="TreeGrafter"/>
</dbReference>
<evidence type="ECO:0000256" key="8">
    <source>
        <dbReference type="SAM" id="Phobius"/>
    </source>
</evidence>
<keyword evidence="7 8" id="KW-0472">Membrane</keyword>
<dbReference type="Pfam" id="PF01032">
    <property type="entry name" value="FecCD"/>
    <property type="match status" value="1"/>
</dbReference>
<feature type="transmembrane region" description="Helical" evidence="8">
    <location>
        <begin position="148"/>
        <end position="175"/>
    </location>
</feature>
<dbReference type="PANTHER" id="PTHR30472:SF24">
    <property type="entry name" value="FERRIC ENTEROBACTIN TRANSPORT SYSTEM PERMEASE PROTEIN FEPG"/>
    <property type="match status" value="1"/>
</dbReference>
<dbReference type="SUPFAM" id="SSF81345">
    <property type="entry name" value="ABC transporter involved in vitamin B12 uptake, BtuC"/>
    <property type="match status" value="1"/>
</dbReference>
<keyword evidence="6 8" id="KW-1133">Transmembrane helix</keyword>
<feature type="transmembrane region" description="Helical" evidence="8">
    <location>
        <begin position="82"/>
        <end position="103"/>
    </location>
</feature>
<dbReference type="AlphaFoldDB" id="G7I0P4"/>